<feature type="domain" description="PAC" evidence="7">
    <location>
        <begin position="219"/>
        <end position="278"/>
    </location>
</feature>
<dbReference type="InterPro" id="IPR013656">
    <property type="entry name" value="PAS_4"/>
</dbReference>
<dbReference type="InterPro" id="IPR001789">
    <property type="entry name" value="Sig_transdc_resp-reg_receiver"/>
</dbReference>
<dbReference type="Proteomes" id="UP000727907">
    <property type="component" value="Unassembled WGS sequence"/>
</dbReference>
<dbReference type="InterPro" id="IPR005467">
    <property type="entry name" value="His_kinase_dom"/>
</dbReference>
<dbReference type="NCBIfam" id="TIGR00229">
    <property type="entry name" value="sensory_box"/>
    <property type="match status" value="1"/>
</dbReference>
<dbReference type="PANTHER" id="PTHR43065">
    <property type="entry name" value="SENSOR HISTIDINE KINASE"/>
    <property type="match status" value="1"/>
</dbReference>
<feature type="domain" description="PAC" evidence="7">
    <location>
        <begin position="355"/>
        <end position="408"/>
    </location>
</feature>
<dbReference type="SMART" id="SM00388">
    <property type="entry name" value="HisKA"/>
    <property type="match status" value="1"/>
</dbReference>
<dbReference type="SMART" id="SM00448">
    <property type="entry name" value="REC"/>
    <property type="match status" value="1"/>
</dbReference>
<dbReference type="SMART" id="SM00387">
    <property type="entry name" value="HATPase_c"/>
    <property type="match status" value="1"/>
</dbReference>
<dbReference type="Pfam" id="PF08447">
    <property type="entry name" value="PAS_3"/>
    <property type="match status" value="1"/>
</dbReference>
<feature type="domain" description="PAS" evidence="6">
    <location>
        <begin position="279"/>
        <end position="350"/>
    </location>
</feature>
<evidence type="ECO:0000256" key="1">
    <source>
        <dbReference type="ARBA" id="ARBA00000085"/>
    </source>
</evidence>
<gene>
    <name evidence="8" type="ORF">KQ910_10805</name>
</gene>
<feature type="domain" description="Response regulatory" evidence="5">
    <location>
        <begin position="859"/>
        <end position="974"/>
    </location>
</feature>
<evidence type="ECO:0000313" key="9">
    <source>
        <dbReference type="Proteomes" id="UP000727907"/>
    </source>
</evidence>
<dbReference type="SMART" id="SM00091">
    <property type="entry name" value="PAS"/>
    <property type="match status" value="2"/>
</dbReference>
<dbReference type="Pfam" id="PF02518">
    <property type="entry name" value="HATPase_c"/>
    <property type="match status" value="1"/>
</dbReference>
<dbReference type="InterPro" id="IPR013655">
    <property type="entry name" value="PAS_fold_3"/>
</dbReference>
<dbReference type="Pfam" id="PF00072">
    <property type="entry name" value="Response_reg"/>
    <property type="match status" value="1"/>
</dbReference>
<evidence type="ECO:0000259" key="7">
    <source>
        <dbReference type="PROSITE" id="PS50113"/>
    </source>
</evidence>
<dbReference type="Pfam" id="PF00512">
    <property type="entry name" value="HisKA"/>
    <property type="match status" value="1"/>
</dbReference>
<dbReference type="InterPro" id="IPR003661">
    <property type="entry name" value="HisK_dim/P_dom"/>
</dbReference>
<accession>A0ABS6IIJ5</accession>
<dbReference type="InterPro" id="IPR003594">
    <property type="entry name" value="HATPase_dom"/>
</dbReference>
<dbReference type="EC" id="2.7.13.3" evidence="2"/>
<dbReference type="PROSITE" id="PS50112">
    <property type="entry name" value="PAS"/>
    <property type="match status" value="1"/>
</dbReference>
<evidence type="ECO:0000313" key="8">
    <source>
        <dbReference type="EMBL" id="MBU8874255.1"/>
    </source>
</evidence>
<name>A0ABS6IIJ5_9HYPH</name>
<dbReference type="CDD" id="cd18161">
    <property type="entry name" value="REC_hyHK_blue-like"/>
    <property type="match status" value="1"/>
</dbReference>
<dbReference type="Pfam" id="PF08448">
    <property type="entry name" value="PAS_4"/>
    <property type="match status" value="1"/>
</dbReference>
<evidence type="ECO:0000259" key="5">
    <source>
        <dbReference type="PROSITE" id="PS50110"/>
    </source>
</evidence>
<dbReference type="PROSITE" id="PS50113">
    <property type="entry name" value="PAC"/>
    <property type="match status" value="2"/>
</dbReference>
<evidence type="ECO:0000259" key="6">
    <source>
        <dbReference type="PROSITE" id="PS50112"/>
    </source>
</evidence>
<dbReference type="CDD" id="cd00130">
    <property type="entry name" value="PAS"/>
    <property type="match status" value="1"/>
</dbReference>
<protein>
    <recommendedName>
        <fullName evidence="2">histidine kinase</fullName>
        <ecNumber evidence="2">2.7.13.3</ecNumber>
    </recommendedName>
</protein>
<dbReference type="PROSITE" id="PS50110">
    <property type="entry name" value="RESPONSE_REGULATORY"/>
    <property type="match status" value="1"/>
</dbReference>
<keyword evidence="9" id="KW-1185">Reference proteome</keyword>
<dbReference type="InterPro" id="IPR003018">
    <property type="entry name" value="GAF"/>
</dbReference>
<dbReference type="InterPro" id="IPR000014">
    <property type="entry name" value="PAS"/>
</dbReference>
<feature type="modified residue" description="4-aspartylphosphate" evidence="3">
    <location>
        <position position="909"/>
    </location>
</feature>
<sequence length="976" mass="106967">MRAHDWSSSPLGPPEGWPQSLRTAVRLMLNCGHPMYIWWGPELLCFYNDAYRQSIGPERHPSSLGQPGRAVWEEIWPIIGPQIDQVMTGRGATWHENHLVPITRNGRREDVYWTYSYSPIDDAEARYGVGGVLVVCSETTQKVLTEQRLMAEIERQRRMFQKAPGFIAVLTGPDHVYEYVNEAYVAIAGQRDFIGRSVREVLPDLEGQGFYELLDNVYGTGERFIARAMPVRLASDASTRYIDFVYEPMRDESGAVYGIFVGGNDITAHKEAERQALLNEESLRLTTEAAEIGIWDVDFVTDRLNWSPRTKAMFGFSPDAICTLDDFYAGLHPEDRDATIRAFGAALDPAVRATYDVQYRTVGHDDGVVRWIAAKGKGLFDAEGKCYRAVGTAIDISAAKLADARHAFMLELSDALRGSDTDAALDKACALMGRFFGVSRVGYGHLDPVEDMFDYSACWTDGRAQPLLGRVPARSFGIKIVNRLGAGETVVVDDLQTDPLSDEEETRATARAVDTRAVLVVPFVRAGRLRTIVYLNDRPVRHWQPGEIAFMQEVAERTRQVIERGEAEAALRALNATLEARVEARTAELRAAEDALRQSQKMEAIGQLTGGIAHDFNNLLQGITGSLDLVQRRVGQGRLGDLDRFISGAIASANRAAALTHRLLAFSRRQPLDPRPVQVNPLVGSMEELLRRTLGERIDLNLSLADGLWLTRCDANQLESAILNLAINARDAMPAGGRLVIETRNRHIGEAEAAAHADRPAGDHVDISVVDTGTGMDAETIARAFEPFFTTKPMGQGTGLGLSMIYGFARQSGGYAWIDSAVSRGTTVHLCLPRFEGEADAEDSAGAAAGDAAIETGETVLVIEDEPVVRNLVVEVLEDLGYRAIEAVDGPSGLEIVQSAQRIDLLITDVGLPGLNGRQVADAARALRPDLKVLFMTGYAENAALVFGALDAGMTVITKPFTMDALATRVREIIEA</sequence>
<dbReference type="SMART" id="SM00065">
    <property type="entry name" value="GAF"/>
    <property type="match status" value="1"/>
</dbReference>
<proteinExistence type="predicted"/>
<reference evidence="8 9" key="1">
    <citation type="submission" date="2021-06" db="EMBL/GenBank/DDBJ databases">
        <authorList>
            <person name="Lee D.H."/>
        </authorList>
    </citation>
    <scope>NUCLEOTIDE SEQUENCE [LARGE SCALE GENOMIC DNA]</scope>
    <source>
        <strain evidence="8 9">MMS21-HV4-11</strain>
    </source>
</reference>
<comment type="caution">
    <text evidence="8">The sequence shown here is derived from an EMBL/GenBank/DDBJ whole genome shotgun (WGS) entry which is preliminary data.</text>
</comment>
<feature type="domain" description="Histidine kinase" evidence="4">
    <location>
        <begin position="611"/>
        <end position="836"/>
    </location>
</feature>
<dbReference type="PROSITE" id="PS50109">
    <property type="entry name" value="HIS_KIN"/>
    <property type="match status" value="1"/>
</dbReference>
<dbReference type="PANTHER" id="PTHR43065:SF42">
    <property type="entry name" value="TWO-COMPONENT SENSOR PPRA"/>
    <property type="match status" value="1"/>
</dbReference>
<keyword evidence="3" id="KW-0597">Phosphoprotein</keyword>
<dbReference type="Pfam" id="PF01590">
    <property type="entry name" value="GAF"/>
    <property type="match status" value="1"/>
</dbReference>
<dbReference type="EMBL" id="JAHOPB010000001">
    <property type="protein sequence ID" value="MBU8874255.1"/>
    <property type="molecule type" value="Genomic_DNA"/>
</dbReference>
<evidence type="ECO:0000256" key="3">
    <source>
        <dbReference type="PROSITE-ProRule" id="PRU00169"/>
    </source>
</evidence>
<comment type="catalytic activity">
    <reaction evidence="1">
        <text>ATP + protein L-histidine = ADP + protein N-phospho-L-histidine.</text>
        <dbReference type="EC" id="2.7.13.3"/>
    </reaction>
</comment>
<organism evidence="8 9">
    <name type="scientific">Reyranella humidisoli</name>
    <dbReference type="NCBI Taxonomy" id="2849149"/>
    <lineage>
        <taxon>Bacteria</taxon>
        <taxon>Pseudomonadati</taxon>
        <taxon>Pseudomonadota</taxon>
        <taxon>Alphaproteobacteria</taxon>
        <taxon>Hyphomicrobiales</taxon>
        <taxon>Reyranellaceae</taxon>
        <taxon>Reyranella</taxon>
    </lineage>
</organism>
<evidence type="ECO:0000259" key="4">
    <source>
        <dbReference type="PROSITE" id="PS50109"/>
    </source>
</evidence>
<evidence type="ECO:0000256" key="2">
    <source>
        <dbReference type="ARBA" id="ARBA00012438"/>
    </source>
</evidence>
<dbReference type="InterPro" id="IPR000700">
    <property type="entry name" value="PAS-assoc_C"/>
</dbReference>